<feature type="binding site" evidence="6">
    <location>
        <position position="100"/>
    </location>
    <ligand>
        <name>FAD</name>
        <dbReference type="ChEBI" id="CHEBI:57692"/>
    </ligand>
</feature>
<dbReference type="InterPro" id="IPR001834">
    <property type="entry name" value="CBR-like"/>
</dbReference>
<dbReference type="InterPro" id="IPR017927">
    <property type="entry name" value="FAD-bd_FR_type"/>
</dbReference>
<dbReference type="PANTHER" id="PTHR19370:SF171">
    <property type="entry name" value="NADH-CYTOCHROME B5 REDUCTASE 2"/>
    <property type="match status" value="1"/>
</dbReference>
<dbReference type="Pfam" id="PF00175">
    <property type="entry name" value="NAD_binding_1"/>
    <property type="match status" value="1"/>
</dbReference>
<dbReference type="Gene3D" id="3.40.50.80">
    <property type="entry name" value="Nucleotide-binding domain of ferredoxin-NADP reductase (FNR) module"/>
    <property type="match status" value="1"/>
</dbReference>
<accession>A0A1D1XQV7</accession>
<evidence type="ECO:0000256" key="1">
    <source>
        <dbReference type="ARBA" id="ARBA00001974"/>
    </source>
</evidence>
<dbReference type="InterPro" id="IPR039261">
    <property type="entry name" value="FNR_nucleotide-bd"/>
</dbReference>
<reference evidence="8" key="1">
    <citation type="submission" date="2015-07" db="EMBL/GenBank/DDBJ databases">
        <title>Transcriptome Assembly of Anthurium amnicola.</title>
        <authorList>
            <person name="Suzuki J."/>
        </authorList>
    </citation>
    <scope>NUCLEOTIDE SEQUENCE</scope>
</reference>
<feature type="binding site" evidence="6">
    <location>
        <position position="167"/>
    </location>
    <ligand>
        <name>FAD</name>
        <dbReference type="ChEBI" id="CHEBI:57692"/>
    </ligand>
</feature>
<gene>
    <name evidence="8" type="primary">At5g20080_3</name>
    <name evidence="8" type="ORF">g.33854</name>
</gene>
<feature type="binding site" evidence="6">
    <location>
        <position position="126"/>
    </location>
    <ligand>
        <name>FAD</name>
        <dbReference type="ChEBI" id="CHEBI:57692"/>
    </ligand>
</feature>
<feature type="binding site" evidence="6">
    <location>
        <position position="99"/>
    </location>
    <ligand>
        <name>FAD</name>
        <dbReference type="ChEBI" id="CHEBI:57692"/>
    </ligand>
</feature>
<feature type="domain" description="FAD-binding FR-type" evidence="7">
    <location>
        <begin position="50"/>
        <end position="150"/>
    </location>
</feature>
<evidence type="ECO:0000313" key="8">
    <source>
        <dbReference type="EMBL" id="JAT44772.1"/>
    </source>
</evidence>
<feature type="binding site" evidence="6">
    <location>
        <position position="101"/>
    </location>
    <ligand>
        <name>FAD</name>
        <dbReference type="ChEBI" id="CHEBI:57692"/>
    </ligand>
</feature>
<feature type="binding site" evidence="6">
    <location>
        <position position="125"/>
    </location>
    <ligand>
        <name>FAD</name>
        <dbReference type="ChEBI" id="CHEBI:57692"/>
    </ligand>
</feature>
<evidence type="ECO:0000256" key="5">
    <source>
        <dbReference type="ARBA" id="ARBA00023002"/>
    </source>
</evidence>
<keyword evidence="5" id="KW-0560">Oxidoreductase</keyword>
<dbReference type="Pfam" id="PF00970">
    <property type="entry name" value="FAD_binding_6"/>
    <property type="match status" value="1"/>
</dbReference>
<dbReference type="AlphaFoldDB" id="A0A1D1XQV7"/>
<dbReference type="PROSITE" id="PS51384">
    <property type="entry name" value="FAD_FR"/>
    <property type="match status" value="1"/>
</dbReference>
<evidence type="ECO:0000256" key="2">
    <source>
        <dbReference type="ARBA" id="ARBA00012011"/>
    </source>
</evidence>
<keyword evidence="4 6" id="KW-0274">FAD</keyword>
<evidence type="ECO:0000256" key="4">
    <source>
        <dbReference type="ARBA" id="ARBA00022827"/>
    </source>
</evidence>
<dbReference type="SUPFAM" id="SSF63380">
    <property type="entry name" value="Riboflavin synthase domain-like"/>
    <property type="match status" value="1"/>
</dbReference>
<evidence type="ECO:0000256" key="6">
    <source>
        <dbReference type="PIRSR" id="PIRSR601834-1"/>
    </source>
</evidence>
<sequence length="296" mass="33154">FPLNIKKSTLFNMLKKVITAGLIGAGGYGGYKLYKTSFDNSKEKLSISREKFIPLAVSKITPVNHNTKIFRLNFQKPLKEPFPIASCILVKDDSSQIVRPYTPISLVDELNFIDLMIKRYDNGHMSKLIHSLKVGDKIDVKGPIVTLPYAANMKKHIGMICGGTGITPMHQLIDCILRNPEDKTKIYLVYANITKEDILLYDDLEKLAKDNPERLKIYYTLDNPPENGWTQGTGFVSQKMIKENIPAPSDDVLVLVCGPGGMMRHVSGTKARDRSQGPVEGLLKELGYTQSQVHKF</sequence>
<evidence type="ECO:0000259" key="7">
    <source>
        <dbReference type="PROSITE" id="PS51384"/>
    </source>
</evidence>
<feature type="binding site" evidence="6">
    <location>
        <position position="118"/>
    </location>
    <ligand>
        <name>FAD</name>
        <dbReference type="ChEBI" id="CHEBI:57692"/>
    </ligand>
</feature>
<dbReference type="CDD" id="cd06183">
    <property type="entry name" value="cyt_b5_reduct_like"/>
    <property type="match status" value="1"/>
</dbReference>
<dbReference type="SUPFAM" id="SSF52343">
    <property type="entry name" value="Ferredoxin reductase-like, C-terminal NADP-linked domain"/>
    <property type="match status" value="1"/>
</dbReference>
<comment type="cofactor">
    <cofactor evidence="1 6">
        <name>FAD</name>
        <dbReference type="ChEBI" id="CHEBI:57692"/>
    </cofactor>
</comment>
<proteinExistence type="predicted"/>
<name>A0A1D1XQV7_9ARAE</name>
<dbReference type="InterPro" id="IPR017938">
    <property type="entry name" value="Riboflavin_synthase-like_b-brl"/>
</dbReference>
<dbReference type="FunFam" id="3.40.50.80:FF:000009">
    <property type="entry name" value="NADH-cytochrome b5 reductase"/>
    <property type="match status" value="1"/>
</dbReference>
<organism evidence="8">
    <name type="scientific">Anthurium amnicola</name>
    <dbReference type="NCBI Taxonomy" id="1678845"/>
    <lineage>
        <taxon>Eukaryota</taxon>
        <taxon>Viridiplantae</taxon>
        <taxon>Streptophyta</taxon>
        <taxon>Embryophyta</taxon>
        <taxon>Tracheophyta</taxon>
        <taxon>Spermatophyta</taxon>
        <taxon>Magnoliopsida</taxon>
        <taxon>Liliopsida</taxon>
        <taxon>Araceae</taxon>
        <taxon>Pothoideae</taxon>
        <taxon>Potheae</taxon>
        <taxon>Anthurium</taxon>
    </lineage>
</organism>
<dbReference type="EC" id="1.6.2.2" evidence="2"/>
<dbReference type="Gene3D" id="2.40.30.10">
    <property type="entry name" value="Translation factors"/>
    <property type="match status" value="1"/>
</dbReference>
<feature type="non-terminal residue" evidence="8">
    <location>
        <position position="1"/>
    </location>
</feature>
<dbReference type="GO" id="GO:0090524">
    <property type="term" value="F:cytochrome-b5 reductase activity, acting on NADH"/>
    <property type="evidence" value="ECO:0007669"/>
    <property type="project" value="UniProtKB-EC"/>
</dbReference>
<dbReference type="PANTHER" id="PTHR19370">
    <property type="entry name" value="NADH-CYTOCHROME B5 REDUCTASE"/>
    <property type="match status" value="1"/>
</dbReference>
<evidence type="ECO:0000256" key="3">
    <source>
        <dbReference type="ARBA" id="ARBA00022630"/>
    </source>
</evidence>
<dbReference type="InterPro" id="IPR008333">
    <property type="entry name" value="Cbr1-like_FAD-bd_dom"/>
</dbReference>
<dbReference type="EMBL" id="GDJX01023164">
    <property type="protein sequence ID" value="JAT44772.1"/>
    <property type="molecule type" value="Transcribed_RNA"/>
</dbReference>
<protein>
    <recommendedName>
        <fullName evidence="2">cytochrome-b5 reductase</fullName>
        <ecNumber evidence="2">1.6.2.2</ecNumber>
    </recommendedName>
</protein>
<dbReference type="PRINTS" id="PR00406">
    <property type="entry name" value="CYTB5RDTASE"/>
</dbReference>
<keyword evidence="3 6" id="KW-0285">Flavoprotein</keyword>
<dbReference type="InterPro" id="IPR001433">
    <property type="entry name" value="OxRdtase_FAD/NAD-bd"/>
</dbReference>